<dbReference type="EMBL" id="BGPR01007513">
    <property type="protein sequence ID" value="GBN27447.1"/>
    <property type="molecule type" value="Genomic_DNA"/>
</dbReference>
<sequence>MIVQRFPAELVEQIDEHRKLTLWRRRHSSAIRTIGANELLMMMMMSLFEEQSCPENLQSKYNDNRLADVVVVRFKLHDNYQNLNVQCIA</sequence>
<keyword evidence="2" id="KW-1185">Reference proteome</keyword>
<gene>
    <name evidence="1" type="ORF">AVEN_131183_1</name>
</gene>
<comment type="caution">
    <text evidence="1">The sequence shown here is derived from an EMBL/GenBank/DDBJ whole genome shotgun (WGS) entry which is preliminary data.</text>
</comment>
<evidence type="ECO:0000313" key="1">
    <source>
        <dbReference type="EMBL" id="GBN27447.1"/>
    </source>
</evidence>
<reference evidence="1 2" key="1">
    <citation type="journal article" date="2019" name="Sci. Rep.">
        <title>Orb-weaving spider Araneus ventricosus genome elucidates the spidroin gene catalogue.</title>
        <authorList>
            <person name="Kono N."/>
            <person name="Nakamura H."/>
            <person name="Ohtoshi R."/>
            <person name="Moran D.A.P."/>
            <person name="Shinohara A."/>
            <person name="Yoshida Y."/>
            <person name="Fujiwara M."/>
            <person name="Mori M."/>
            <person name="Tomita M."/>
            <person name="Arakawa K."/>
        </authorList>
    </citation>
    <scope>NUCLEOTIDE SEQUENCE [LARGE SCALE GENOMIC DNA]</scope>
</reference>
<organism evidence="1 2">
    <name type="scientific">Araneus ventricosus</name>
    <name type="common">Orbweaver spider</name>
    <name type="synonym">Epeira ventricosa</name>
    <dbReference type="NCBI Taxonomy" id="182803"/>
    <lineage>
        <taxon>Eukaryota</taxon>
        <taxon>Metazoa</taxon>
        <taxon>Ecdysozoa</taxon>
        <taxon>Arthropoda</taxon>
        <taxon>Chelicerata</taxon>
        <taxon>Arachnida</taxon>
        <taxon>Araneae</taxon>
        <taxon>Araneomorphae</taxon>
        <taxon>Entelegynae</taxon>
        <taxon>Araneoidea</taxon>
        <taxon>Araneidae</taxon>
        <taxon>Araneus</taxon>
    </lineage>
</organism>
<dbReference type="Proteomes" id="UP000499080">
    <property type="component" value="Unassembled WGS sequence"/>
</dbReference>
<dbReference type="AlphaFoldDB" id="A0A4Y2MNQ0"/>
<evidence type="ECO:0000313" key="2">
    <source>
        <dbReference type="Proteomes" id="UP000499080"/>
    </source>
</evidence>
<accession>A0A4Y2MNQ0</accession>
<name>A0A4Y2MNQ0_ARAVE</name>
<proteinExistence type="predicted"/>
<protein>
    <submittedName>
        <fullName evidence="1">Uncharacterized protein</fullName>
    </submittedName>
</protein>